<keyword evidence="6" id="KW-0408">Iron</keyword>
<protein>
    <submittedName>
        <fullName evidence="8">Cytochrome p450</fullName>
    </submittedName>
</protein>
<dbReference type="PANTHER" id="PTHR46206">
    <property type="entry name" value="CYTOCHROME P450"/>
    <property type="match status" value="1"/>
</dbReference>
<evidence type="ECO:0000256" key="5">
    <source>
        <dbReference type="ARBA" id="ARBA00023002"/>
    </source>
</evidence>
<dbReference type="GO" id="GO:0046872">
    <property type="term" value="F:metal ion binding"/>
    <property type="evidence" value="ECO:0007669"/>
    <property type="project" value="UniProtKB-KW"/>
</dbReference>
<comment type="caution">
    <text evidence="8">The sequence shown here is derived from an EMBL/GenBank/DDBJ whole genome shotgun (WGS) entry which is preliminary data.</text>
</comment>
<dbReference type="OrthoDB" id="1844152at2759"/>
<evidence type="ECO:0000256" key="6">
    <source>
        <dbReference type="ARBA" id="ARBA00023004"/>
    </source>
</evidence>
<accession>A0A0N1J2A0</accession>
<keyword evidence="7" id="KW-0812">Transmembrane</keyword>
<reference evidence="8 9" key="1">
    <citation type="submission" date="2015-04" db="EMBL/GenBank/DDBJ databases">
        <title>The draft genome sequence of Fusarium langsethiae, a T-2/HT-2 mycotoxin producer.</title>
        <authorList>
            <person name="Lysoe E."/>
            <person name="Divon H.H."/>
            <person name="Terzi V."/>
            <person name="Orru L."/>
            <person name="Lamontanara A."/>
            <person name="Kolseth A.-K."/>
            <person name="Frandsen R.J."/>
            <person name="Nielsen K."/>
            <person name="Thrane U."/>
        </authorList>
    </citation>
    <scope>NUCLEOTIDE SEQUENCE [LARGE SCALE GENOMIC DNA]</scope>
    <source>
        <strain evidence="8 9">Fl201059</strain>
    </source>
</reference>
<evidence type="ECO:0000256" key="4">
    <source>
        <dbReference type="ARBA" id="ARBA00022723"/>
    </source>
</evidence>
<evidence type="ECO:0000256" key="3">
    <source>
        <dbReference type="ARBA" id="ARBA00022617"/>
    </source>
</evidence>
<keyword evidence="5" id="KW-0560">Oxidoreductase</keyword>
<evidence type="ECO:0000313" key="8">
    <source>
        <dbReference type="EMBL" id="KPA36535.1"/>
    </source>
</evidence>
<keyword evidence="7" id="KW-1133">Transmembrane helix</keyword>
<dbReference type="EMBL" id="JXCE01000612">
    <property type="protein sequence ID" value="KPA36535.1"/>
    <property type="molecule type" value="Genomic_DNA"/>
</dbReference>
<dbReference type="PANTHER" id="PTHR46206:SF7">
    <property type="entry name" value="P450, PUTATIVE (EUROFUNG)-RELATED"/>
    <property type="match status" value="1"/>
</dbReference>
<dbReference type="GO" id="GO:0016491">
    <property type="term" value="F:oxidoreductase activity"/>
    <property type="evidence" value="ECO:0007669"/>
    <property type="project" value="UniProtKB-KW"/>
</dbReference>
<keyword evidence="3" id="KW-0349">Heme</keyword>
<feature type="transmembrane region" description="Helical" evidence="7">
    <location>
        <begin position="28"/>
        <end position="49"/>
    </location>
</feature>
<comment type="cofactor">
    <cofactor evidence="1">
        <name>heme</name>
        <dbReference type="ChEBI" id="CHEBI:30413"/>
    </cofactor>
</comment>
<organism evidence="8 9">
    <name type="scientific">Fusarium langsethiae</name>
    <dbReference type="NCBI Taxonomy" id="179993"/>
    <lineage>
        <taxon>Eukaryota</taxon>
        <taxon>Fungi</taxon>
        <taxon>Dikarya</taxon>
        <taxon>Ascomycota</taxon>
        <taxon>Pezizomycotina</taxon>
        <taxon>Sordariomycetes</taxon>
        <taxon>Hypocreomycetidae</taxon>
        <taxon>Hypocreales</taxon>
        <taxon>Nectriaceae</taxon>
        <taxon>Fusarium</taxon>
    </lineage>
</organism>
<comment type="similarity">
    <text evidence="2">Belongs to the cytochrome P450 family.</text>
</comment>
<proteinExistence type="inferred from homology"/>
<evidence type="ECO:0000256" key="2">
    <source>
        <dbReference type="ARBA" id="ARBA00010617"/>
    </source>
</evidence>
<dbReference type="AlphaFoldDB" id="A0A0N1J2A0"/>
<name>A0A0N1J2A0_FUSLA</name>
<keyword evidence="4" id="KW-0479">Metal-binding</keyword>
<keyword evidence="9" id="KW-1185">Reference proteome</keyword>
<evidence type="ECO:0000256" key="1">
    <source>
        <dbReference type="ARBA" id="ARBA00001971"/>
    </source>
</evidence>
<gene>
    <name evidence="8" type="ORF">FLAG1_10696</name>
</gene>
<evidence type="ECO:0000313" key="9">
    <source>
        <dbReference type="Proteomes" id="UP000037904"/>
    </source>
</evidence>
<dbReference type="Proteomes" id="UP000037904">
    <property type="component" value="Unassembled WGS sequence"/>
</dbReference>
<keyword evidence="7" id="KW-0472">Membrane</keyword>
<sequence>MADTTFKDIHLAFDRWIVETLDDPRDRYFMVGMGSSLVVMLVAIVVFLGRSKTPNVPILLQDEIGSARKRALEYCFNPREVMGKGYKKFKNEVFGLDTQDGLKLVIPPSYLDALKSHPALSFKASIDNDMQIDYTYFGGPPEYVIHAIKANLTGSLRENP</sequence>
<evidence type="ECO:0000256" key="7">
    <source>
        <dbReference type="SAM" id="Phobius"/>
    </source>
</evidence>